<feature type="domain" description="HTH tetR-type" evidence="6">
    <location>
        <begin position="43"/>
        <end position="103"/>
    </location>
</feature>
<evidence type="ECO:0000259" key="6">
    <source>
        <dbReference type="PROSITE" id="PS50977"/>
    </source>
</evidence>
<dbReference type="RefSeq" id="WP_377937570.1">
    <property type="nucleotide sequence ID" value="NZ_JBHTHQ010000006.1"/>
</dbReference>
<keyword evidence="1" id="KW-0805">Transcription regulation</keyword>
<comment type="caution">
    <text evidence="7">The sequence shown here is derived from an EMBL/GenBank/DDBJ whole genome shotgun (WGS) entry which is preliminary data.</text>
</comment>
<dbReference type="SUPFAM" id="SSF48498">
    <property type="entry name" value="Tetracyclin repressor-like, C-terminal domain"/>
    <property type="match status" value="1"/>
</dbReference>
<dbReference type="PANTHER" id="PTHR30055">
    <property type="entry name" value="HTH-TYPE TRANSCRIPTIONAL REGULATOR RUTR"/>
    <property type="match status" value="1"/>
</dbReference>
<dbReference type="InterPro" id="IPR050109">
    <property type="entry name" value="HTH-type_TetR-like_transc_reg"/>
</dbReference>
<dbReference type="PANTHER" id="PTHR30055:SF234">
    <property type="entry name" value="HTH-TYPE TRANSCRIPTIONAL REGULATOR BETI"/>
    <property type="match status" value="1"/>
</dbReference>
<evidence type="ECO:0000256" key="2">
    <source>
        <dbReference type="ARBA" id="ARBA00023125"/>
    </source>
</evidence>
<keyword evidence="3" id="KW-0804">Transcription</keyword>
<dbReference type="EMBL" id="JBHTHQ010000006">
    <property type="protein sequence ID" value="MFD0704231.1"/>
    <property type="molecule type" value="Genomic_DNA"/>
</dbReference>
<feature type="compositionally biased region" description="Low complexity" evidence="5">
    <location>
        <begin position="16"/>
        <end position="33"/>
    </location>
</feature>
<dbReference type="InterPro" id="IPR009057">
    <property type="entry name" value="Homeodomain-like_sf"/>
</dbReference>
<feature type="DNA-binding region" description="H-T-H motif" evidence="4">
    <location>
        <begin position="66"/>
        <end position="85"/>
    </location>
</feature>
<evidence type="ECO:0000313" key="8">
    <source>
        <dbReference type="Proteomes" id="UP001597036"/>
    </source>
</evidence>
<dbReference type="InterPro" id="IPR036271">
    <property type="entry name" value="Tet_transcr_reg_TetR-rel_C_sf"/>
</dbReference>
<protein>
    <submittedName>
        <fullName evidence="7">TetR/AcrR family transcriptional regulator</fullName>
    </submittedName>
</protein>
<organism evidence="7 8">
    <name type="scientific">Alloscardovia venturai</name>
    <dbReference type="NCBI Taxonomy" id="1769421"/>
    <lineage>
        <taxon>Bacteria</taxon>
        <taxon>Bacillati</taxon>
        <taxon>Actinomycetota</taxon>
        <taxon>Actinomycetes</taxon>
        <taxon>Bifidobacteriales</taxon>
        <taxon>Bifidobacteriaceae</taxon>
        <taxon>Alloscardovia</taxon>
    </lineage>
</organism>
<sequence>MADSEESQKKTKWTESVRSLSPVCSSPSSASSSTQQQTRLKPSVRRMQIIHAATAVISRKGYWGFSIREVADELGLSEPAVVYHFKSKTALLIAVLEYRDDMDIRQVADHLEVSVDEIRGGRNKIGLYDFASSFVYINFSQPRMVQLYTILQAESLSADHPAHEYFNKREDRVVSLFEHAASNSGFEDPRAEALAALALMDGLQIRWLRNPDTVNVVEQWEYHAQHLWKKKK</sequence>
<dbReference type="Gene3D" id="1.10.357.10">
    <property type="entry name" value="Tetracycline Repressor, domain 2"/>
    <property type="match status" value="1"/>
</dbReference>
<dbReference type="InterPro" id="IPR001647">
    <property type="entry name" value="HTH_TetR"/>
</dbReference>
<dbReference type="PROSITE" id="PS50977">
    <property type="entry name" value="HTH_TETR_2"/>
    <property type="match status" value="1"/>
</dbReference>
<evidence type="ECO:0000256" key="5">
    <source>
        <dbReference type="SAM" id="MobiDB-lite"/>
    </source>
</evidence>
<proteinExistence type="predicted"/>
<gene>
    <name evidence="7" type="ORF">ACFQY8_00465</name>
</gene>
<name>A0ABW2Y377_9BIFI</name>
<evidence type="ECO:0000313" key="7">
    <source>
        <dbReference type="EMBL" id="MFD0704231.1"/>
    </source>
</evidence>
<feature type="region of interest" description="Disordered" evidence="5">
    <location>
        <begin position="1"/>
        <end position="42"/>
    </location>
</feature>
<keyword evidence="8" id="KW-1185">Reference proteome</keyword>
<dbReference type="SUPFAM" id="SSF46689">
    <property type="entry name" value="Homeodomain-like"/>
    <property type="match status" value="1"/>
</dbReference>
<accession>A0ABW2Y377</accession>
<dbReference type="PRINTS" id="PR00455">
    <property type="entry name" value="HTHTETR"/>
</dbReference>
<reference evidence="8" key="1">
    <citation type="journal article" date="2019" name="Int. J. Syst. Evol. Microbiol.">
        <title>The Global Catalogue of Microorganisms (GCM) 10K type strain sequencing project: providing services to taxonomists for standard genome sequencing and annotation.</title>
        <authorList>
            <consortium name="The Broad Institute Genomics Platform"/>
            <consortium name="The Broad Institute Genome Sequencing Center for Infectious Disease"/>
            <person name="Wu L."/>
            <person name="Ma J."/>
        </authorList>
    </citation>
    <scope>NUCLEOTIDE SEQUENCE [LARGE SCALE GENOMIC DNA]</scope>
    <source>
        <strain evidence="8">CCM 8604</strain>
    </source>
</reference>
<dbReference type="Proteomes" id="UP001597036">
    <property type="component" value="Unassembled WGS sequence"/>
</dbReference>
<evidence type="ECO:0000256" key="4">
    <source>
        <dbReference type="PROSITE-ProRule" id="PRU00335"/>
    </source>
</evidence>
<keyword evidence="2 4" id="KW-0238">DNA-binding</keyword>
<evidence type="ECO:0000256" key="3">
    <source>
        <dbReference type="ARBA" id="ARBA00023163"/>
    </source>
</evidence>
<evidence type="ECO:0000256" key="1">
    <source>
        <dbReference type="ARBA" id="ARBA00023015"/>
    </source>
</evidence>
<dbReference type="Pfam" id="PF00440">
    <property type="entry name" value="TetR_N"/>
    <property type="match status" value="1"/>
</dbReference>
<feature type="compositionally biased region" description="Basic and acidic residues" evidence="5">
    <location>
        <begin position="1"/>
        <end position="15"/>
    </location>
</feature>